<evidence type="ECO:0000313" key="2">
    <source>
        <dbReference type="EMBL" id="CAD8852417.1"/>
    </source>
</evidence>
<keyword evidence="1" id="KW-0732">Signal</keyword>
<proteinExistence type="predicted"/>
<gene>
    <name evidence="2" type="ORF">NSCI0253_LOCUS26767</name>
</gene>
<feature type="chain" id="PRO_5031007595" evidence="1">
    <location>
        <begin position="18"/>
        <end position="288"/>
    </location>
</feature>
<accession>A0A7S1AFH5</accession>
<sequence>MFTKLLVWYVFLDSTECFRFAEHVEPNLEELEFESSKDEGQHAVLFRGEGLPRTVIQFGTPRTATTLEFQTLCAVMSVLHASEPNPVLCTYEYKLTYVENPEQFRVLKTHQNVWDWPANMVDDATWVFATLGGTDGEVQLGVLKEKFDIEPKYVQIMQDVKDVGTKLAYDYQSVFNLSDQQIHDVYDYVSLWSVLRQCCGCQMSKHWRDVLLQKTNADNTTTGKMCASKDLDDVESRLMRTTVHGLLGSTDKLSIVDLAFNGKYCSWFNKQVACKKLQFNEMPQEPYC</sequence>
<organism evidence="2">
    <name type="scientific">Noctiluca scintillans</name>
    <name type="common">Sea sparkle</name>
    <name type="synonym">Red tide dinoflagellate</name>
    <dbReference type="NCBI Taxonomy" id="2966"/>
    <lineage>
        <taxon>Eukaryota</taxon>
        <taxon>Sar</taxon>
        <taxon>Alveolata</taxon>
        <taxon>Dinophyceae</taxon>
        <taxon>Noctilucales</taxon>
        <taxon>Noctilucaceae</taxon>
        <taxon>Noctiluca</taxon>
    </lineage>
</organism>
<evidence type="ECO:0000256" key="1">
    <source>
        <dbReference type="SAM" id="SignalP"/>
    </source>
</evidence>
<dbReference type="EMBL" id="HBFQ01037858">
    <property type="protein sequence ID" value="CAD8852417.1"/>
    <property type="molecule type" value="Transcribed_RNA"/>
</dbReference>
<protein>
    <submittedName>
        <fullName evidence="2">Uncharacterized protein</fullName>
    </submittedName>
</protein>
<reference evidence="2" key="1">
    <citation type="submission" date="2021-01" db="EMBL/GenBank/DDBJ databases">
        <authorList>
            <person name="Corre E."/>
            <person name="Pelletier E."/>
            <person name="Niang G."/>
            <person name="Scheremetjew M."/>
            <person name="Finn R."/>
            <person name="Kale V."/>
            <person name="Holt S."/>
            <person name="Cochrane G."/>
            <person name="Meng A."/>
            <person name="Brown T."/>
            <person name="Cohen L."/>
        </authorList>
    </citation>
    <scope>NUCLEOTIDE SEQUENCE</scope>
</reference>
<name>A0A7S1AFH5_NOCSC</name>
<feature type="signal peptide" evidence="1">
    <location>
        <begin position="1"/>
        <end position="17"/>
    </location>
</feature>
<dbReference type="AlphaFoldDB" id="A0A7S1AFH5"/>